<organism evidence="2 3">
    <name type="scientific">Priapulus caudatus</name>
    <name type="common">Priapulid worm</name>
    <dbReference type="NCBI Taxonomy" id="37621"/>
    <lineage>
        <taxon>Eukaryota</taxon>
        <taxon>Metazoa</taxon>
        <taxon>Ecdysozoa</taxon>
        <taxon>Scalidophora</taxon>
        <taxon>Priapulida</taxon>
        <taxon>Priapulimorpha</taxon>
        <taxon>Priapulimorphida</taxon>
        <taxon>Priapulidae</taxon>
        <taxon>Priapulus</taxon>
    </lineage>
</organism>
<dbReference type="InterPro" id="IPR043129">
    <property type="entry name" value="ATPase_NBD"/>
</dbReference>
<proteinExistence type="inferred from homology"/>
<dbReference type="Gene3D" id="2.30.36.70">
    <property type="entry name" value="Actin, Chain A, domain 2"/>
    <property type="match status" value="1"/>
</dbReference>
<dbReference type="InterPro" id="IPR004000">
    <property type="entry name" value="Actin"/>
</dbReference>
<dbReference type="SUPFAM" id="SSF53067">
    <property type="entry name" value="Actin-like ATPase domain"/>
    <property type="match status" value="2"/>
</dbReference>
<protein>
    <submittedName>
        <fullName evidence="3">Actin-related protein 6-like</fullName>
    </submittedName>
</protein>
<dbReference type="Gene3D" id="3.90.640.10">
    <property type="entry name" value="Actin, Chain A, domain 4"/>
    <property type="match status" value="1"/>
</dbReference>
<dbReference type="SMART" id="SM00268">
    <property type="entry name" value="ACTIN"/>
    <property type="match status" value="1"/>
</dbReference>
<dbReference type="GeneID" id="106808480"/>
<dbReference type="Pfam" id="PF00022">
    <property type="entry name" value="Actin"/>
    <property type="match status" value="1"/>
</dbReference>
<sequence>MAAVILDNGAYTAKVGFSTDNESRVVANYKAKAKNERKRAFIASQLDDCKDYSGLYYLLPFQKGFLVNWDVEREVWDFIFGKDLLNVSFKDTGMVITEPYFNFGSIQETMNEIFFEEYNFKSLLRTNAGTLSAFKNRQEDLKRLCCLVVDSGYSFTHVAPYCGGKKIVKAVYRIEVGGKMLTNHLKEMISYRQLHVMDETYVMNQVKEDVCYASLELYKDMEIARKKGKANTNMRDYVLPDYAHIKRGYTKPADDESKMEGHEQILRMNNERFTIPEILFHPSDIGIHQMGIPELIVQSIQQCPEEMQPHLYMNIVLTGGNMLFPGIQERVYKEVRALAPDYYKVNVHCPENAITYAWTGGKALVGEQNTFKKMSVTREQYEEHGQNICIETFDV</sequence>
<accession>A0ABM1E3C9</accession>
<dbReference type="PANTHER" id="PTHR11937">
    <property type="entry name" value="ACTIN"/>
    <property type="match status" value="1"/>
</dbReference>
<evidence type="ECO:0000256" key="1">
    <source>
        <dbReference type="RuleBase" id="RU000487"/>
    </source>
</evidence>
<evidence type="ECO:0000313" key="2">
    <source>
        <dbReference type="Proteomes" id="UP000695022"/>
    </source>
</evidence>
<gene>
    <name evidence="3" type="primary">LOC106808480</name>
</gene>
<keyword evidence="2" id="KW-1185">Reference proteome</keyword>
<reference evidence="3" key="1">
    <citation type="submission" date="2025-08" db="UniProtKB">
        <authorList>
            <consortium name="RefSeq"/>
        </authorList>
    </citation>
    <scope>IDENTIFICATION</scope>
</reference>
<comment type="similarity">
    <text evidence="1">Belongs to the actin family.</text>
</comment>
<dbReference type="Proteomes" id="UP000695022">
    <property type="component" value="Unplaced"/>
</dbReference>
<name>A0ABM1E3C9_PRICU</name>
<evidence type="ECO:0000313" key="3">
    <source>
        <dbReference type="RefSeq" id="XP_014666700.1"/>
    </source>
</evidence>
<dbReference type="RefSeq" id="XP_014666700.1">
    <property type="nucleotide sequence ID" value="XM_014811214.1"/>
</dbReference>
<dbReference type="CDD" id="cd10210">
    <property type="entry name" value="ASKHA_NBD_Arp6"/>
    <property type="match status" value="1"/>
</dbReference>
<dbReference type="Gene3D" id="3.30.420.40">
    <property type="match status" value="2"/>
</dbReference>